<name>A0A0E9T777_ANGAN</name>
<evidence type="ECO:0000313" key="1">
    <source>
        <dbReference type="EMBL" id="JAH48613.1"/>
    </source>
</evidence>
<sequence>MLQTPWILKASRLGAATMEANHLMVLIKPLVGT</sequence>
<reference evidence="1" key="2">
    <citation type="journal article" date="2015" name="Fish Shellfish Immunol.">
        <title>Early steps in the European eel (Anguilla anguilla)-Vibrio vulnificus interaction in the gills: Role of the RtxA13 toxin.</title>
        <authorList>
            <person name="Callol A."/>
            <person name="Pajuelo D."/>
            <person name="Ebbesson L."/>
            <person name="Teles M."/>
            <person name="MacKenzie S."/>
            <person name="Amaro C."/>
        </authorList>
    </citation>
    <scope>NUCLEOTIDE SEQUENCE</scope>
</reference>
<accession>A0A0E9T777</accession>
<protein>
    <submittedName>
        <fullName evidence="1">Uncharacterized protein</fullName>
    </submittedName>
</protein>
<organism evidence="1">
    <name type="scientific">Anguilla anguilla</name>
    <name type="common">European freshwater eel</name>
    <name type="synonym">Muraena anguilla</name>
    <dbReference type="NCBI Taxonomy" id="7936"/>
    <lineage>
        <taxon>Eukaryota</taxon>
        <taxon>Metazoa</taxon>
        <taxon>Chordata</taxon>
        <taxon>Craniata</taxon>
        <taxon>Vertebrata</taxon>
        <taxon>Euteleostomi</taxon>
        <taxon>Actinopterygii</taxon>
        <taxon>Neopterygii</taxon>
        <taxon>Teleostei</taxon>
        <taxon>Anguilliformes</taxon>
        <taxon>Anguillidae</taxon>
        <taxon>Anguilla</taxon>
    </lineage>
</organism>
<proteinExistence type="predicted"/>
<dbReference type="EMBL" id="GBXM01059964">
    <property type="protein sequence ID" value="JAH48613.1"/>
    <property type="molecule type" value="Transcribed_RNA"/>
</dbReference>
<dbReference type="AlphaFoldDB" id="A0A0E9T777"/>
<reference evidence="1" key="1">
    <citation type="submission" date="2014-11" db="EMBL/GenBank/DDBJ databases">
        <authorList>
            <person name="Amaro Gonzalez C."/>
        </authorList>
    </citation>
    <scope>NUCLEOTIDE SEQUENCE</scope>
</reference>